<dbReference type="SMART" id="SM00481">
    <property type="entry name" value="POLIIIAc"/>
    <property type="match status" value="1"/>
</dbReference>
<dbReference type="Pfam" id="PF02811">
    <property type="entry name" value="PHP"/>
    <property type="match status" value="1"/>
</dbReference>
<evidence type="ECO:0000256" key="2">
    <source>
        <dbReference type="ARBA" id="ARBA00012417"/>
    </source>
</evidence>
<evidence type="ECO:0000259" key="9">
    <source>
        <dbReference type="SMART" id="SM00481"/>
    </source>
</evidence>
<dbReference type="EC" id="2.7.7.7" evidence="2"/>
<dbReference type="Gene3D" id="3.20.20.140">
    <property type="entry name" value="Metal-dependent hydrolases"/>
    <property type="match status" value="1"/>
</dbReference>
<evidence type="ECO:0000256" key="6">
    <source>
        <dbReference type="ARBA" id="ARBA00022705"/>
    </source>
</evidence>
<dbReference type="GO" id="GO:0003676">
    <property type="term" value="F:nucleic acid binding"/>
    <property type="evidence" value="ECO:0007669"/>
    <property type="project" value="InterPro"/>
</dbReference>
<name>A0A5C7F5N8_9BACT</name>
<feature type="domain" description="Polymerase/histidinol phosphatase N-terminal" evidence="9">
    <location>
        <begin position="5"/>
        <end position="72"/>
    </location>
</feature>
<dbReference type="GO" id="GO:0006260">
    <property type="term" value="P:DNA replication"/>
    <property type="evidence" value="ECO:0007669"/>
    <property type="project" value="UniProtKB-KW"/>
</dbReference>
<evidence type="ECO:0000256" key="8">
    <source>
        <dbReference type="ARBA" id="ARBA00049244"/>
    </source>
</evidence>
<evidence type="ECO:0000256" key="1">
    <source>
        <dbReference type="ARBA" id="ARBA00004496"/>
    </source>
</evidence>
<evidence type="ECO:0000313" key="11">
    <source>
        <dbReference type="Proteomes" id="UP000321907"/>
    </source>
</evidence>
<dbReference type="CDD" id="cd12113">
    <property type="entry name" value="PHP_PolIIIA_DnaE3"/>
    <property type="match status" value="1"/>
</dbReference>
<evidence type="ECO:0000313" key="10">
    <source>
        <dbReference type="EMBL" id="TXF86021.1"/>
    </source>
</evidence>
<dbReference type="InterPro" id="IPR004365">
    <property type="entry name" value="NA-bd_OB_tRNA"/>
</dbReference>
<dbReference type="InterPro" id="IPR004805">
    <property type="entry name" value="DnaE2/DnaE/PolC"/>
</dbReference>
<dbReference type="SUPFAM" id="SSF89550">
    <property type="entry name" value="PHP domain-like"/>
    <property type="match status" value="1"/>
</dbReference>
<dbReference type="EMBL" id="VOXD01000042">
    <property type="protein sequence ID" value="TXF86021.1"/>
    <property type="molecule type" value="Genomic_DNA"/>
</dbReference>
<organism evidence="10 11">
    <name type="scientific">Neolewinella aurantiaca</name>
    <dbReference type="NCBI Taxonomy" id="2602767"/>
    <lineage>
        <taxon>Bacteria</taxon>
        <taxon>Pseudomonadati</taxon>
        <taxon>Bacteroidota</taxon>
        <taxon>Saprospiria</taxon>
        <taxon>Saprospirales</taxon>
        <taxon>Lewinellaceae</taxon>
        <taxon>Neolewinella</taxon>
    </lineage>
</organism>
<evidence type="ECO:0000256" key="7">
    <source>
        <dbReference type="ARBA" id="ARBA00022932"/>
    </source>
</evidence>
<evidence type="ECO:0000256" key="5">
    <source>
        <dbReference type="ARBA" id="ARBA00022695"/>
    </source>
</evidence>
<dbReference type="InterPro" id="IPR003141">
    <property type="entry name" value="Pol/His_phosphatase_N"/>
</dbReference>
<dbReference type="InterPro" id="IPR029460">
    <property type="entry name" value="DNAPol_HHH"/>
</dbReference>
<keyword evidence="6" id="KW-0235">DNA replication</keyword>
<dbReference type="PANTHER" id="PTHR32294">
    <property type="entry name" value="DNA POLYMERASE III SUBUNIT ALPHA"/>
    <property type="match status" value="1"/>
</dbReference>
<accession>A0A5C7F5N8</accession>
<keyword evidence="5 10" id="KW-0548">Nucleotidyltransferase</keyword>
<dbReference type="PANTHER" id="PTHR32294:SF0">
    <property type="entry name" value="DNA POLYMERASE III SUBUNIT ALPHA"/>
    <property type="match status" value="1"/>
</dbReference>
<dbReference type="Pfam" id="PF01336">
    <property type="entry name" value="tRNA_anti-codon"/>
    <property type="match status" value="1"/>
</dbReference>
<dbReference type="GO" id="GO:0008408">
    <property type="term" value="F:3'-5' exonuclease activity"/>
    <property type="evidence" value="ECO:0007669"/>
    <property type="project" value="InterPro"/>
</dbReference>
<comment type="catalytic activity">
    <reaction evidence="8">
        <text>DNA(n) + a 2'-deoxyribonucleoside 5'-triphosphate = DNA(n+1) + diphosphate</text>
        <dbReference type="Rhea" id="RHEA:22508"/>
        <dbReference type="Rhea" id="RHEA-COMP:17339"/>
        <dbReference type="Rhea" id="RHEA-COMP:17340"/>
        <dbReference type="ChEBI" id="CHEBI:33019"/>
        <dbReference type="ChEBI" id="CHEBI:61560"/>
        <dbReference type="ChEBI" id="CHEBI:173112"/>
        <dbReference type="EC" id="2.7.7.7"/>
    </reaction>
</comment>
<gene>
    <name evidence="10" type="primary">dnaE</name>
    <name evidence="10" type="ORF">FUA23_20000</name>
</gene>
<dbReference type="NCBIfam" id="TIGR00594">
    <property type="entry name" value="polc"/>
    <property type="match status" value="1"/>
</dbReference>
<sequence>MPEFCHLHCHTQYSLLDGASEIGQMMDKAVEDGMKGVALTDHGNMFGAFKFVNEARKRNIKPMIGCEFYLVKDRHKKAFSRAAGEKDKRYHQLMLAKNKKGYQNLCKLCSIGYIEGLYGKYPRIDKELIEKYHEGLIVTSCCIGAEIPQLLIAGKDEEAEEALKWWLNIFEDDYYIEIQRHRGIDDIDLGKDREGRTIYSGKSQEDINVKLMALAMKHNVKVICTNDSHYVEEEDYLPHDLLLCVNTGSLKEDPTRFSFPSSDFYFKKQVEMANLFHDHPESVANTMEVYDKIEVLTLAQDVLLPNFPMPPEFETQDDYLRHLTYEGAMKRYGEINEVTRERLDFELDVIKASGYPGYFLIVQDFTTAAREMGVSVGPGRGSAAGSAVAYCVGITNVDPIKYDLLFERFLNPERVSMPDIDIDFDDVGRQKVIDYVIDKYGQEQVAQIITYGTMAAKSSLRDVGRVMDVPLSEVDRVAKSFPQQLGASLRDVLADGDINPKLKGKMNGEDVDKAYAFRDLAEQNDQIGEMIRMAKKLEGSIRNTGIHACGVVITPDDVTDYVPVTADKDTGMYVSQFDNSVAEDAGLLKMDFLGLKTLTIIKDALRMIKENHDVDIDVDELPLDDPKTYELFQRGETNGIFQYESGGMQKHMKNLKPTTFDDLIAMNALYRPGPLEYIPEFIERKHGRSPIVYTLDAEEQYLKETFGIYVYQEQIMLLSQSIANFTKGEADVLRKAMGKKKKDVLDKMYPKFVEGGTANGHPEEKLAKIWKDWEAFASYAFNKSHSTCYALVAYHTAYLKAHYPAEYMASVLTHNKSDQTKMSFFLRECRSLGVPVLGPSVNESKGEFSVNKDGAIRIGMTALKGVGEGPVEAILEARKEGEFESMFDMLLRIEPGTVNKRVLEALVDAGGFDCFEDMHRAQYYAPTPKFDSYLEDAVKTANGTIARQAEAASSLFAAVQDEIRVDPPAPPEAKPFLLPEKLNREKLVTGIYVSGHPLDGYKMEIDNYVTCSLAELNPQKYGRSTVKLAGMIVGARHLVSKNGNGWGIFELGDYDETIEFKLFGEDYLKFKHVLNHGTALFLTATFQKKWQSEELELKISEIKLLEGVGEELTSAIVLKMPLEDLTEAKVVELDDLCQRYQGDAKLRMVFYDREGDTKLKMFSLKRTVQPDTDFVKEIERMGIKYRLEGA</sequence>
<dbReference type="NCBIfam" id="NF004226">
    <property type="entry name" value="PRK05673.1"/>
    <property type="match status" value="1"/>
</dbReference>
<dbReference type="RefSeq" id="WP_147932551.1">
    <property type="nucleotide sequence ID" value="NZ_VOXD01000042.1"/>
</dbReference>
<dbReference type="InterPro" id="IPR004013">
    <property type="entry name" value="PHP_dom"/>
</dbReference>
<evidence type="ECO:0000256" key="3">
    <source>
        <dbReference type="ARBA" id="ARBA00019114"/>
    </source>
</evidence>
<dbReference type="AlphaFoldDB" id="A0A5C7F5N8"/>
<dbReference type="Gene3D" id="1.10.10.1600">
    <property type="entry name" value="Bacterial DNA polymerase III alpha subunit, thumb domain"/>
    <property type="match status" value="1"/>
</dbReference>
<keyword evidence="11" id="KW-1185">Reference proteome</keyword>
<comment type="subcellular location">
    <subcellularLocation>
        <location evidence="1">Cytoplasm</location>
    </subcellularLocation>
</comment>
<keyword evidence="7" id="KW-0239">DNA-directed DNA polymerase</keyword>
<dbReference type="InterPro" id="IPR041931">
    <property type="entry name" value="DNA_pol3_alpha_thumb_dom"/>
</dbReference>
<comment type="caution">
    <text evidence="10">The sequence shown here is derived from an EMBL/GenBank/DDBJ whole genome shotgun (WGS) entry which is preliminary data.</text>
</comment>
<dbReference type="Gene3D" id="1.10.150.870">
    <property type="match status" value="1"/>
</dbReference>
<reference evidence="10 11" key="1">
    <citation type="submission" date="2019-08" db="EMBL/GenBank/DDBJ databases">
        <title>Lewinella sp. strain SSH13 Genome sequencing and assembly.</title>
        <authorList>
            <person name="Kim I."/>
        </authorList>
    </citation>
    <scope>NUCLEOTIDE SEQUENCE [LARGE SCALE GENOMIC DNA]</scope>
    <source>
        <strain evidence="10 11">SSH13</strain>
    </source>
</reference>
<protein>
    <recommendedName>
        <fullName evidence="3">DNA polymerase III subunit alpha</fullName>
        <ecNumber evidence="2">2.7.7.7</ecNumber>
    </recommendedName>
</protein>
<dbReference type="InterPro" id="IPR016195">
    <property type="entry name" value="Pol/histidinol_Pase-like"/>
</dbReference>
<dbReference type="GO" id="GO:0005737">
    <property type="term" value="C:cytoplasm"/>
    <property type="evidence" value="ECO:0007669"/>
    <property type="project" value="UniProtKB-SubCell"/>
</dbReference>
<dbReference type="GO" id="GO:0003887">
    <property type="term" value="F:DNA-directed DNA polymerase activity"/>
    <property type="evidence" value="ECO:0007669"/>
    <property type="project" value="UniProtKB-KW"/>
</dbReference>
<dbReference type="InterPro" id="IPR011708">
    <property type="entry name" value="DNA_pol3_alpha_NTPase_dom"/>
</dbReference>
<proteinExistence type="predicted"/>
<dbReference type="Proteomes" id="UP000321907">
    <property type="component" value="Unassembled WGS sequence"/>
</dbReference>
<dbReference type="Pfam" id="PF07733">
    <property type="entry name" value="DNA_pol3_alpha"/>
    <property type="match status" value="1"/>
</dbReference>
<dbReference type="Pfam" id="PF14579">
    <property type="entry name" value="HHH_6"/>
    <property type="match status" value="1"/>
</dbReference>
<dbReference type="InterPro" id="IPR040982">
    <property type="entry name" value="DNA_pol3_finger"/>
</dbReference>
<evidence type="ECO:0000256" key="4">
    <source>
        <dbReference type="ARBA" id="ARBA00022679"/>
    </source>
</evidence>
<dbReference type="OrthoDB" id="9803237at2"/>
<dbReference type="Pfam" id="PF17657">
    <property type="entry name" value="DNA_pol3_finger"/>
    <property type="match status" value="1"/>
</dbReference>
<keyword evidence="4 10" id="KW-0808">Transferase</keyword>
<dbReference type="CDD" id="cd04485">
    <property type="entry name" value="DnaE_OBF"/>
    <property type="match status" value="1"/>
</dbReference>